<dbReference type="PANTHER" id="PTHR34836">
    <property type="entry name" value="OS06G0188250 PROTEIN"/>
    <property type="match status" value="1"/>
</dbReference>
<sequence length="552" mass="62632">MCSSFRISRDELETMVAPMVANMVDCQKNLDLIKKFAHDFVGFCKYVQDHDRNLSAGRSKKEESEEKLDTKPEKRNADDEAAINKYEDKRSAVENAERVQILIAENTALALGTPIDLDKYFTMLDLKCIQSVCGYQHKEVRDILSKNISIRLSVVLTRMKRKRKEVEHSIERLKIDLEMSSSDSNNTIVHHEDEVHVGVIVDMESKEGKIVQNFDLLETIKVEAITGAQTRRGANSLAVLGDKAEVPVISLPEPSSYLCYSGYHFCTPSTQDVETCQFKAITSMVNSFKWRDVILIYWDIDFATDIITYMVDFFHENGVHCAYVRSSCVQTSSQCKRVRNRFCRLLVSERHTQFMIATTMNLLDSVDSSVIGSMLVEDPNIVVRELSAYAFGQMIQLLGKLEGWDIGVIQREAKKKWIGEDVYHLLMILKHPLYGLEDRHPNRGELTGPPQWGLNSSHSNWNWDTFKGNAANYNSMHLLQCFPSSVNYRCDSRDSTLGLISVAAIVRLGIESLTTVRVTGDLSHMIHLKNMRKLYENGSKHGSVSALVDKVP</sequence>
<evidence type="ECO:0000313" key="8">
    <source>
        <dbReference type="Proteomes" id="UP000813462"/>
    </source>
</evidence>
<evidence type="ECO:0000259" key="6">
    <source>
        <dbReference type="Pfam" id="PF01094"/>
    </source>
</evidence>
<dbReference type="PANTHER" id="PTHR34836:SF1">
    <property type="entry name" value="OS09G0428600 PROTEIN"/>
    <property type="match status" value="1"/>
</dbReference>
<dbReference type="AlphaFoldDB" id="A0A978V2V0"/>
<reference evidence="7" key="1">
    <citation type="journal article" date="2021" name="Front. Plant Sci.">
        <title>Chromosome-Scale Genome Assembly for Chinese Sour Jujube and Insights Into Its Genome Evolution and Domestication Signature.</title>
        <authorList>
            <person name="Shen L.-Y."/>
            <person name="Luo H."/>
            <person name="Wang X.-L."/>
            <person name="Wang X.-M."/>
            <person name="Qiu X.-J."/>
            <person name="Liu H."/>
            <person name="Zhou S.-S."/>
            <person name="Jia K.-H."/>
            <person name="Nie S."/>
            <person name="Bao Y.-T."/>
            <person name="Zhang R.-G."/>
            <person name="Yun Q.-Z."/>
            <person name="Chai Y.-H."/>
            <person name="Lu J.-Y."/>
            <person name="Li Y."/>
            <person name="Zhao S.-W."/>
            <person name="Mao J.-F."/>
            <person name="Jia S.-G."/>
            <person name="Mao Y.-M."/>
        </authorList>
    </citation>
    <scope>NUCLEOTIDE SEQUENCE</scope>
    <source>
        <strain evidence="7">AT0</strain>
        <tissue evidence="7">Leaf</tissue>
    </source>
</reference>
<dbReference type="SUPFAM" id="SSF53822">
    <property type="entry name" value="Periplasmic binding protein-like I"/>
    <property type="match status" value="1"/>
</dbReference>
<keyword evidence="4" id="KW-0472">Membrane</keyword>
<gene>
    <name evidence="7" type="ORF">FEM48_Zijuj07G0058900</name>
</gene>
<feature type="region of interest" description="Disordered" evidence="5">
    <location>
        <begin position="55"/>
        <end position="77"/>
    </location>
</feature>
<evidence type="ECO:0000256" key="1">
    <source>
        <dbReference type="ARBA" id="ARBA00004370"/>
    </source>
</evidence>
<dbReference type="Gene3D" id="3.40.50.2300">
    <property type="match status" value="1"/>
</dbReference>
<evidence type="ECO:0000256" key="3">
    <source>
        <dbReference type="ARBA" id="ARBA00022989"/>
    </source>
</evidence>
<accession>A0A978V2V0</accession>
<keyword evidence="3" id="KW-1133">Transmembrane helix</keyword>
<dbReference type="InterPro" id="IPR028082">
    <property type="entry name" value="Peripla_BP_I"/>
</dbReference>
<dbReference type="EMBL" id="JAEACU010000007">
    <property type="protein sequence ID" value="KAH7521683.1"/>
    <property type="molecule type" value="Genomic_DNA"/>
</dbReference>
<protein>
    <recommendedName>
        <fullName evidence="6">Receptor ligand binding region domain-containing protein</fullName>
    </recommendedName>
</protein>
<evidence type="ECO:0000256" key="5">
    <source>
        <dbReference type="SAM" id="MobiDB-lite"/>
    </source>
</evidence>
<dbReference type="Proteomes" id="UP000813462">
    <property type="component" value="Unassembled WGS sequence"/>
</dbReference>
<comment type="caution">
    <text evidence="7">The sequence shown here is derived from an EMBL/GenBank/DDBJ whole genome shotgun (WGS) entry which is preliminary data.</text>
</comment>
<dbReference type="InterPro" id="IPR015683">
    <property type="entry name" value="Ionotropic_Glu_rcpt"/>
</dbReference>
<dbReference type="GO" id="GO:0016020">
    <property type="term" value="C:membrane"/>
    <property type="evidence" value="ECO:0007669"/>
    <property type="project" value="UniProtKB-SubCell"/>
</dbReference>
<feature type="domain" description="Receptor ligand binding region" evidence="6">
    <location>
        <begin position="211"/>
        <end position="325"/>
    </location>
</feature>
<name>A0A978V2V0_ZIZJJ</name>
<keyword evidence="2" id="KW-0812">Transmembrane</keyword>
<comment type="subcellular location">
    <subcellularLocation>
        <location evidence="1">Membrane</location>
    </subcellularLocation>
</comment>
<proteinExistence type="predicted"/>
<evidence type="ECO:0000256" key="2">
    <source>
        <dbReference type="ARBA" id="ARBA00022692"/>
    </source>
</evidence>
<evidence type="ECO:0000313" key="7">
    <source>
        <dbReference type="EMBL" id="KAH7521683.1"/>
    </source>
</evidence>
<organism evidence="7 8">
    <name type="scientific">Ziziphus jujuba var. spinosa</name>
    <dbReference type="NCBI Taxonomy" id="714518"/>
    <lineage>
        <taxon>Eukaryota</taxon>
        <taxon>Viridiplantae</taxon>
        <taxon>Streptophyta</taxon>
        <taxon>Embryophyta</taxon>
        <taxon>Tracheophyta</taxon>
        <taxon>Spermatophyta</taxon>
        <taxon>Magnoliopsida</taxon>
        <taxon>eudicotyledons</taxon>
        <taxon>Gunneridae</taxon>
        <taxon>Pentapetalae</taxon>
        <taxon>rosids</taxon>
        <taxon>fabids</taxon>
        <taxon>Rosales</taxon>
        <taxon>Rhamnaceae</taxon>
        <taxon>Paliureae</taxon>
        <taxon>Ziziphus</taxon>
    </lineage>
</organism>
<dbReference type="Pfam" id="PF01094">
    <property type="entry name" value="ANF_receptor"/>
    <property type="match status" value="1"/>
</dbReference>
<dbReference type="InterPro" id="IPR001828">
    <property type="entry name" value="ANF_lig-bd_rcpt"/>
</dbReference>
<evidence type="ECO:0000256" key="4">
    <source>
        <dbReference type="ARBA" id="ARBA00023136"/>
    </source>
</evidence>